<evidence type="ECO:0000313" key="4">
    <source>
        <dbReference type="EMBL" id="AWI78951.1"/>
    </source>
</evidence>
<accession>A0A2U8GZ91</accession>
<dbReference type="Pfam" id="PF14252">
    <property type="entry name" value="DUF4347"/>
    <property type="match status" value="1"/>
</dbReference>
<evidence type="ECO:0000259" key="2">
    <source>
        <dbReference type="Pfam" id="PF14252"/>
    </source>
</evidence>
<proteinExistence type="predicted"/>
<feature type="compositionally biased region" description="Pro residues" evidence="1">
    <location>
        <begin position="1496"/>
        <end position="1508"/>
    </location>
</feature>
<feature type="domain" description="Cadherin-like" evidence="3">
    <location>
        <begin position="986"/>
        <end position="1081"/>
    </location>
</feature>
<evidence type="ECO:0000313" key="5">
    <source>
        <dbReference type="Proteomes" id="UP000244902"/>
    </source>
</evidence>
<dbReference type="RefSeq" id="WP_108971875.1">
    <property type="nucleotide sequence ID" value="NZ_CP022188.1"/>
</dbReference>
<feature type="domain" description="Cadherin-like" evidence="3">
    <location>
        <begin position="1285"/>
        <end position="1382"/>
    </location>
</feature>
<evidence type="ECO:0008006" key="6">
    <source>
        <dbReference type="Google" id="ProtNLM"/>
    </source>
</evidence>
<reference evidence="4 5" key="1">
    <citation type="submission" date="2017-06" db="EMBL/GenBank/DDBJ databases">
        <title>Azoarcus sp. TSNA42 complete genome sequence.</title>
        <authorList>
            <person name="Woo J.-H."/>
            <person name="Kim H.-S."/>
        </authorList>
    </citation>
    <scope>NUCLEOTIDE SEQUENCE [LARGE SCALE GENOMIC DNA]</scope>
    <source>
        <strain evidence="4 5">TSNA42</strain>
    </source>
</reference>
<feature type="domain" description="Cadherin-like" evidence="3">
    <location>
        <begin position="1084"/>
        <end position="1181"/>
    </location>
</feature>
<sequence>MLRLLTRHLRRLLPARPPALRQRPLAEQMEPRLLYSADLSPAGLFSGAAMPAAETRTLDAPTADWLATESTQDLSRELLIVDSGVEDADALIDELRATRPTLDVVFLDSTRDGVEQIGSILSQYSNLGAVHILSHGSAGQLLLGNSVLDAASLESRSASIADWSLALGADADILLYGCDVAAGEEGLYFIDRFARLTGADVAASTDRTGATTAGGNWVLEQRTGAIEAATLASFSWQGSLGVTAVSGDIALSSPTGGTQDNVAVAMLDNGVWLAVWESDTSLTGKGIFGRLYNADGTARGAQFTVNGTTLGDQTTPAVASDGSGGFVVSWVSNHGFDKDVYVRRFDATGNPLTGEILVTSGNFDATTGDQFTPSVAMASNGDFVVAWSGNGLADNEGVYARRFSSNGTPKAEGVLTVNTFISNKQVTPSVAMADDGRFVITWMDEGQNKRIFARTYDSSASAGSVISVQQTRYGDAKGPDVAMDASGNFVVVWAEVNIDSGHAVRMQRFGADGAFSGTPITVNTYTSNDQENPRISMNARGDLVIAWESNGQDTDSESIVMKSFLSGSVTGTEILVNGYFKDTQEIPDIALNNAGQLVVAWQGEAQAATSDDEDVSAKTYTWPESATANAAPALNTSTTLVLAAINEDAPAPVGAVGWSVTDLVSLNTSGSGPQNVSDSNSGAVTGIALTAVDATNGQWRYSTDNGVNWTLIDAATLSSTNALLLAATSQTRLHYTPNANTNGTLATAVSFRAWDRSSGSNGALADTSSNGGTTAFSTSIGSASLNVVAVNDAPTVVAIDLGNINEDSGSFTITQAMLLVGAADIEGDTLTAINLSTAPANGTLTDNLDGTWTYTPTANLNGPVSFSFGVSDGTTTTANTASLNVIAVNDAPTVVAIDLGNIDEDSGSFTITQAILLAGASDIDGDALTAINLSTAPANGALTDNLDGTWTYTPTANLNGPVSFSFGVSDGTTTTANTASLNVVAVNDTPTVVAIDLGNIDEDSGSFTITQAMLLAGASDIDGDALTAINLSTAPANGALTDNLDGTWTYTPTANLNGPVSFSFGVSDGTTTTANTASLNVVAVNDTPTVVAIDLGNIDEDSGSFTITQAMLLAGASDIDGDALTAVNLTVSGGTATGTLTAIGGGSWTYTPAANSNGSVIFAFEVSDGTTTTANTASLNVVAINDAPTVVAIDMGNINEDSGSFTITQAMLLAGASDIDGDALTAVNLTVSGGTATGTLTAIGGGSWTYTPAANSDGSVTFAFEVSDGTTTTANTASLNVVAINDAPTVVAIDLGNIDEDSGSFTITQAMLLAGAADIDGDALTAVNLTVSGGTATGTLTAIGGGSWTYTPADNSNGSVTFAFEVSDGTTTTANTAALNINAINDAPTVSTIGSQNITAGEGFGPLGFVIGDVDTSVTTLVVKAYSSNQTVVPDTAVQLSGGGTNRTLSVLAGHGGGAGTTTIVIEVDDGFITTRTSFTVNAVSPPVPAVETAPPAAPEPAPSPPAEPVVREEASRAEPTDTAAEAPVAPAAPAAQVLAEAPLPQIVLTQETNDAVASVDIVEDGAIVPVSLSLSDTDVLALLYSSPDLSATRTLESEVSRSLREARMEQAFADLRNAADQEARGERQTVAVATVTGAGLTIGYVAWIIRGGVLVSSLLTTMPAWRLLDPLPILGNSRQSDTGDDDSLESLVDGTPENPPEPVHTPEITPAAPASAQQQEARQ</sequence>
<name>A0A2U8GZ91_9RHOO</name>
<feature type="domain" description="Cadherin-like" evidence="3">
    <location>
        <begin position="888"/>
        <end position="983"/>
    </location>
</feature>
<dbReference type="Pfam" id="PF17892">
    <property type="entry name" value="Cadherin_5"/>
    <property type="match status" value="6"/>
</dbReference>
<dbReference type="NCBIfam" id="NF012211">
    <property type="entry name" value="tand_rpt_95"/>
    <property type="match status" value="6"/>
</dbReference>
<evidence type="ECO:0000259" key="3">
    <source>
        <dbReference type="Pfam" id="PF17892"/>
    </source>
</evidence>
<feature type="region of interest" description="Disordered" evidence="1">
    <location>
        <begin position="1678"/>
        <end position="1724"/>
    </location>
</feature>
<feature type="compositionally biased region" description="Basic and acidic residues" evidence="1">
    <location>
        <begin position="1510"/>
        <end position="1520"/>
    </location>
</feature>
<feature type="domain" description="Cadherin-like" evidence="3">
    <location>
        <begin position="1185"/>
        <end position="1281"/>
    </location>
</feature>
<feature type="domain" description="DUF4347" evidence="2">
    <location>
        <begin position="78"/>
        <end position="231"/>
    </location>
</feature>
<evidence type="ECO:0000256" key="1">
    <source>
        <dbReference type="SAM" id="MobiDB-lite"/>
    </source>
</evidence>
<feature type="compositionally biased region" description="Low complexity" evidence="1">
    <location>
        <begin position="1712"/>
        <end position="1724"/>
    </location>
</feature>
<dbReference type="Proteomes" id="UP000244902">
    <property type="component" value="Chromosome"/>
</dbReference>
<gene>
    <name evidence="4" type="ORF">CEW87_05980</name>
</gene>
<organism evidence="4 5">
    <name type="scientific">Parazoarcus communis</name>
    <dbReference type="NCBI Taxonomy" id="41977"/>
    <lineage>
        <taxon>Bacteria</taxon>
        <taxon>Pseudomonadati</taxon>
        <taxon>Pseudomonadota</taxon>
        <taxon>Betaproteobacteria</taxon>
        <taxon>Rhodocyclales</taxon>
        <taxon>Zoogloeaceae</taxon>
        <taxon>Parazoarcus</taxon>
    </lineage>
</organism>
<dbReference type="OrthoDB" id="4648428at2"/>
<protein>
    <recommendedName>
        <fullName evidence="6">Tandem-95 repeat protein</fullName>
    </recommendedName>
</protein>
<dbReference type="EMBL" id="CP022188">
    <property type="protein sequence ID" value="AWI78951.1"/>
    <property type="molecule type" value="Genomic_DNA"/>
</dbReference>
<feature type="domain" description="Cadherin-like" evidence="3">
    <location>
        <begin position="790"/>
        <end position="885"/>
    </location>
</feature>
<dbReference type="InterPro" id="IPR053786">
    <property type="entry name" value="LEPRxLL_CS"/>
</dbReference>
<dbReference type="InterPro" id="IPR025592">
    <property type="entry name" value="DUF4347"/>
</dbReference>
<feature type="region of interest" description="Disordered" evidence="1">
    <location>
        <begin position="1490"/>
        <end position="1527"/>
    </location>
</feature>
<dbReference type="NCBIfam" id="NF012209">
    <property type="entry name" value="LEPR-8K"/>
    <property type="match status" value="1"/>
</dbReference>
<dbReference type="InterPro" id="IPR041690">
    <property type="entry name" value="Cadherin_5"/>
</dbReference>
<dbReference type="Gene3D" id="2.60.40.2810">
    <property type="match status" value="6"/>
</dbReference>